<keyword evidence="1" id="KW-0472">Membrane</keyword>
<reference evidence="3 4" key="1">
    <citation type="submission" date="2019-02" db="EMBL/GenBank/DDBJ databases">
        <title>Deep-cultivation of Planctomycetes and their phenomic and genomic characterization uncovers novel biology.</title>
        <authorList>
            <person name="Wiegand S."/>
            <person name="Jogler M."/>
            <person name="Boedeker C."/>
            <person name="Pinto D."/>
            <person name="Vollmers J."/>
            <person name="Rivas-Marin E."/>
            <person name="Kohn T."/>
            <person name="Peeters S.H."/>
            <person name="Heuer A."/>
            <person name="Rast P."/>
            <person name="Oberbeckmann S."/>
            <person name="Bunk B."/>
            <person name="Jeske O."/>
            <person name="Meyerdierks A."/>
            <person name="Storesund J.E."/>
            <person name="Kallscheuer N."/>
            <person name="Luecker S."/>
            <person name="Lage O.M."/>
            <person name="Pohl T."/>
            <person name="Merkel B.J."/>
            <person name="Hornburger P."/>
            <person name="Mueller R.-W."/>
            <person name="Bruemmer F."/>
            <person name="Labrenz M."/>
            <person name="Spormann A.M."/>
            <person name="Op den Camp H."/>
            <person name="Overmann J."/>
            <person name="Amann R."/>
            <person name="Jetten M.S.M."/>
            <person name="Mascher T."/>
            <person name="Medema M.H."/>
            <person name="Devos D.P."/>
            <person name="Kaster A.-K."/>
            <person name="Ovreas L."/>
            <person name="Rohde M."/>
            <person name="Galperin M.Y."/>
            <person name="Jogler C."/>
        </authorList>
    </citation>
    <scope>NUCLEOTIDE SEQUENCE [LARGE SCALE GENOMIC DNA]</scope>
    <source>
        <strain evidence="3 4">Mal52</strain>
    </source>
</reference>
<evidence type="ECO:0000256" key="1">
    <source>
        <dbReference type="SAM" id="Phobius"/>
    </source>
</evidence>
<feature type="transmembrane region" description="Helical" evidence="1">
    <location>
        <begin position="196"/>
        <end position="213"/>
    </location>
</feature>
<organism evidence="3 4">
    <name type="scientific">Symmachiella dynata</name>
    <dbReference type="NCBI Taxonomy" id="2527995"/>
    <lineage>
        <taxon>Bacteria</taxon>
        <taxon>Pseudomonadati</taxon>
        <taxon>Planctomycetota</taxon>
        <taxon>Planctomycetia</taxon>
        <taxon>Planctomycetales</taxon>
        <taxon>Planctomycetaceae</taxon>
        <taxon>Symmachiella</taxon>
    </lineage>
</organism>
<feature type="transmembrane region" description="Helical" evidence="1">
    <location>
        <begin position="44"/>
        <end position="66"/>
    </location>
</feature>
<dbReference type="PANTHER" id="PTHR42208">
    <property type="entry name" value="HEAVY METAL TRANSPORTER-RELATED"/>
    <property type="match status" value="1"/>
</dbReference>
<keyword evidence="1" id="KW-1133">Transmembrane helix</keyword>
<keyword evidence="4" id="KW-1185">Reference proteome</keyword>
<keyword evidence="1" id="KW-0812">Transmembrane</keyword>
<dbReference type="Pfam" id="PF13386">
    <property type="entry name" value="DsbD_2"/>
    <property type="match status" value="1"/>
</dbReference>
<evidence type="ECO:0000313" key="3">
    <source>
        <dbReference type="EMBL" id="QDU47504.1"/>
    </source>
</evidence>
<evidence type="ECO:0000259" key="2">
    <source>
        <dbReference type="Pfam" id="PF13386"/>
    </source>
</evidence>
<feature type="transmembrane region" description="Helical" evidence="1">
    <location>
        <begin position="165"/>
        <end position="190"/>
    </location>
</feature>
<dbReference type="PANTHER" id="PTHR42208:SF1">
    <property type="entry name" value="HEAVY METAL TRANSPORTER"/>
    <property type="match status" value="1"/>
</dbReference>
<proteinExistence type="predicted"/>
<feature type="transmembrane region" description="Helical" evidence="1">
    <location>
        <begin position="78"/>
        <end position="96"/>
    </location>
</feature>
<dbReference type="AlphaFoldDB" id="A0A517ZYF2"/>
<dbReference type="KEGG" id="sdyn:Mal52_60360"/>
<accession>A0A517ZYF2</accession>
<sequence>MMEWPLIFLAGFLGSSHCVGMCGGFALSIGMGATSWRNNLGRQLIYSLGRIFTYTFAGAVVGFLGVRLNHSDSGLVNVQAILSIVAGVLLVVQGFHSAGWLPVWRKSHTKSATCLARSFFGSFLTAPGLWNVFIAGLLTGFLPCGLVYAFLALAASLGTMSGGMALMAVFGAGTIPIMVLTGAGATALSVAARTRLLKIAAVCVILTGVSAVYRGTGYWDQPATDHCPVCDSPTVAIPMALPTP</sequence>
<dbReference type="EMBL" id="CP036276">
    <property type="protein sequence ID" value="QDU47504.1"/>
    <property type="molecule type" value="Genomic_DNA"/>
</dbReference>
<dbReference type="OrthoDB" id="9800141at2"/>
<feature type="domain" description="Urease accessory protein UreH-like transmembrane" evidence="2">
    <location>
        <begin position="7"/>
        <end position="209"/>
    </location>
</feature>
<dbReference type="RefSeq" id="WP_145380314.1">
    <property type="nucleotide sequence ID" value="NZ_CP036270.1"/>
</dbReference>
<name>A0A517ZYF2_9PLAN</name>
<dbReference type="Proteomes" id="UP000319383">
    <property type="component" value="Chromosome"/>
</dbReference>
<dbReference type="InterPro" id="IPR039447">
    <property type="entry name" value="UreH-like_TM_dom"/>
</dbReference>
<evidence type="ECO:0000313" key="4">
    <source>
        <dbReference type="Proteomes" id="UP000319383"/>
    </source>
</evidence>
<gene>
    <name evidence="3" type="ORF">Mal52_60360</name>
</gene>
<protein>
    <recommendedName>
        <fullName evidence="2">Urease accessory protein UreH-like transmembrane domain-containing protein</fullName>
    </recommendedName>
</protein>